<sequence length="942" mass="101744">MFVYYLQFIICNTHHCNSLFSRYISRYFKSASTTPSEHEKQESERRLAHSMAQLNAAVAALAAATADRENPDYATAELAMSTISELMPQIVKDSEVVSSDKDEATRAAMRKHIHALCDATREMCDGDGYPHDQGEATSKFAAATGKLVFLISPVADKGKQKHVTSASIDSPRCQDTLNSAVSRLHDTATHLVSACKDTSADCSGVEDTQQQLEDSLQQLAYISNMGPADTLNSAVSRLHDTTTHLVSACRDTSADCSGVEDTQQQLEDSLQQLAYICNMGPADTTGSESSEEKEKRRLQFINSMPAAKRRLDAAAQQLTKPMLCQMMSQEYAVQLEDQLADKLAQLNAAVAALVAATAAQRGSRCTRRCYCRSVCSLLQPMLCQMMTQEYAVQLEDQLADKLAQLNAAPMLCQMMTQEYAVQLENQLADKLVQLNAAVAALVAATADRENPDYAAAESAVSTITSIMPHLMQDSRKLCGTKTDAEQAAMLQDLRQLCDATRDIYDNAGKPEGVADAVAKYSAASSNLVFCVTPGADNAKENEVIGLSAESCGKASELLSLVQRLTEQVPDSSAAAELDSRGAHTADAAQALLTVAQATAASIQHGHCKEQLLGAAGTLRSSADTLTASCSPHLPQHPELQQQLQASHHQLNDSLDKLVDACNTAQPGTRADAAKTDREKRQLQFVTSLTGAKNRIYDAEQQLQQPLTKQTLNKEDTAVLEQNLSERVTRLNAVVAALAVAKADVNNPDYTTAEQSVKEISELMPLIVQDYRKLSGTKEEAERAAMLDELKALCHASRNICESVEQPGPLLNTAEFNKASNKLVFLVSPKLGDPKEQKKLAALQEAHSKAHSHAQQAQRVQTALGPAAPAQLTTTGARLLEDAEHMMSVAHMANTSSPSKQSSAVMLAAQKLRAVRQTLVGSDASSAEAARFCCRPHYLTLFS</sequence>
<dbReference type="EMBL" id="KZ150183">
    <property type="protein sequence ID" value="PZC72484.1"/>
    <property type="molecule type" value="Genomic_DNA"/>
</dbReference>
<gene>
    <name evidence="1" type="primary">HaOG211108</name>
    <name evidence="1" type="ORF">B5X24_HaOG211108</name>
</gene>
<name>A0A2W1BFN3_HELAM</name>
<dbReference type="GO" id="GO:0005886">
    <property type="term" value="C:plasma membrane"/>
    <property type="evidence" value="ECO:0007669"/>
    <property type="project" value="TreeGrafter"/>
</dbReference>
<dbReference type="GO" id="GO:0005737">
    <property type="term" value="C:cytoplasm"/>
    <property type="evidence" value="ECO:0007669"/>
    <property type="project" value="TreeGrafter"/>
</dbReference>
<reference evidence="1 2" key="1">
    <citation type="journal article" date="2017" name="BMC Biol.">
        <title>Genomic innovations, transcriptional plasticity and gene loss underlying the evolution and divergence of two highly polyphagous and invasive Helicoverpa pest species.</title>
        <authorList>
            <person name="Pearce S.L."/>
            <person name="Clarke D.F."/>
            <person name="East P.D."/>
            <person name="Elfekih S."/>
            <person name="Gordon K.H."/>
            <person name="Jermiin L.S."/>
            <person name="McGaughran A."/>
            <person name="Oakeshott J.G."/>
            <person name="Papanikolaou A."/>
            <person name="Perera O.P."/>
            <person name="Rane R.V."/>
            <person name="Richards S."/>
            <person name="Tay W.T."/>
            <person name="Walsh T.K."/>
            <person name="Anderson A."/>
            <person name="Anderson C.J."/>
            <person name="Asgari S."/>
            <person name="Board P.G."/>
            <person name="Bretschneider A."/>
            <person name="Campbell P.M."/>
            <person name="Chertemps T."/>
            <person name="Christeller J.T."/>
            <person name="Coppin C.W."/>
            <person name="Downes S.J."/>
            <person name="Duan G."/>
            <person name="Farnsworth C.A."/>
            <person name="Good R.T."/>
            <person name="Han L.B."/>
            <person name="Han Y.C."/>
            <person name="Hatje K."/>
            <person name="Horne I."/>
            <person name="Huang Y.P."/>
            <person name="Hughes D.S."/>
            <person name="Jacquin-Joly E."/>
            <person name="James W."/>
            <person name="Jhangiani S."/>
            <person name="Kollmar M."/>
            <person name="Kuwar S.S."/>
            <person name="Li S."/>
            <person name="Liu N.Y."/>
            <person name="Maibeche M.T."/>
            <person name="Miller J.R."/>
            <person name="Montagne N."/>
            <person name="Perry T."/>
            <person name="Qu J."/>
            <person name="Song S.V."/>
            <person name="Sutton G.G."/>
            <person name="Vogel H."/>
            <person name="Walenz B.P."/>
            <person name="Xu W."/>
            <person name="Zhang H.J."/>
            <person name="Zou Z."/>
            <person name="Batterham P."/>
            <person name="Edwards O.R."/>
            <person name="Feyereisen R."/>
            <person name="Gibbs R.A."/>
            <person name="Heckel D.G."/>
            <person name="McGrath A."/>
            <person name="Robin C."/>
            <person name="Scherer S.E."/>
            <person name="Worley K.C."/>
            <person name="Wu Y.D."/>
        </authorList>
    </citation>
    <scope>NUCLEOTIDE SEQUENCE [LARGE SCALE GENOMIC DNA]</scope>
    <source>
        <strain evidence="1">Harm_GR_Male_#8</strain>
        <tissue evidence="1">Whole organism</tissue>
    </source>
</reference>
<dbReference type="GO" id="GO:0098609">
    <property type="term" value="P:cell-cell adhesion"/>
    <property type="evidence" value="ECO:0007669"/>
    <property type="project" value="TreeGrafter"/>
</dbReference>
<organism evidence="1 2">
    <name type="scientific">Helicoverpa armigera</name>
    <name type="common">Cotton bollworm</name>
    <name type="synonym">Heliothis armigera</name>
    <dbReference type="NCBI Taxonomy" id="29058"/>
    <lineage>
        <taxon>Eukaryota</taxon>
        <taxon>Metazoa</taxon>
        <taxon>Ecdysozoa</taxon>
        <taxon>Arthropoda</taxon>
        <taxon>Hexapoda</taxon>
        <taxon>Insecta</taxon>
        <taxon>Pterygota</taxon>
        <taxon>Neoptera</taxon>
        <taxon>Endopterygota</taxon>
        <taxon>Lepidoptera</taxon>
        <taxon>Glossata</taxon>
        <taxon>Ditrysia</taxon>
        <taxon>Noctuoidea</taxon>
        <taxon>Noctuidae</taxon>
        <taxon>Heliothinae</taxon>
        <taxon>Helicoverpa</taxon>
    </lineage>
</organism>
<evidence type="ECO:0000313" key="2">
    <source>
        <dbReference type="Proteomes" id="UP000249218"/>
    </source>
</evidence>
<proteinExistence type="predicted"/>
<dbReference type="Gene3D" id="1.20.120.230">
    <property type="entry name" value="Alpha-catenin/vinculin-like"/>
    <property type="match status" value="1"/>
</dbReference>
<dbReference type="PANTHER" id="PTHR19981">
    <property type="entry name" value="TALIN"/>
    <property type="match status" value="1"/>
</dbReference>
<dbReference type="GO" id="GO:0030036">
    <property type="term" value="P:actin cytoskeleton organization"/>
    <property type="evidence" value="ECO:0007669"/>
    <property type="project" value="TreeGrafter"/>
</dbReference>
<dbReference type="AlphaFoldDB" id="A0A2W1BFN3"/>
<dbReference type="SUPFAM" id="SSF109880">
    <property type="entry name" value="A middle domain of Talin 1"/>
    <property type="match status" value="1"/>
</dbReference>
<dbReference type="Proteomes" id="UP000249218">
    <property type="component" value="Unassembled WGS sequence"/>
</dbReference>
<protein>
    <submittedName>
        <fullName evidence="1">Uncharacterized protein</fullName>
    </submittedName>
</protein>
<dbReference type="PANTHER" id="PTHR19981:SF1">
    <property type="entry name" value="RHEA, ISOFORM B"/>
    <property type="match status" value="1"/>
</dbReference>
<evidence type="ECO:0000313" key="1">
    <source>
        <dbReference type="EMBL" id="PZC72484.1"/>
    </source>
</evidence>
<dbReference type="OrthoDB" id="29742at2759"/>
<accession>A0A2W1BFN3</accession>
<dbReference type="InterPro" id="IPR036476">
    <property type="entry name" value="Talin_cent_sf"/>
</dbReference>
<keyword evidence="2" id="KW-1185">Reference proteome</keyword>